<dbReference type="HAMAP" id="MF_00236">
    <property type="entry name" value="TatA_E"/>
    <property type="match status" value="1"/>
</dbReference>
<keyword evidence="7 9" id="KW-0811">Translocation</keyword>
<organism evidence="10 11">
    <name type="scientific">Runella salmonicolor</name>
    <dbReference type="NCBI Taxonomy" id="2950278"/>
    <lineage>
        <taxon>Bacteria</taxon>
        <taxon>Pseudomonadati</taxon>
        <taxon>Bacteroidota</taxon>
        <taxon>Cytophagia</taxon>
        <taxon>Cytophagales</taxon>
        <taxon>Spirosomataceae</taxon>
        <taxon>Runella</taxon>
    </lineage>
</organism>
<keyword evidence="5 9" id="KW-0653">Protein transport</keyword>
<evidence type="ECO:0000256" key="6">
    <source>
        <dbReference type="ARBA" id="ARBA00022989"/>
    </source>
</evidence>
<proteinExistence type="inferred from homology"/>
<keyword evidence="3 9" id="KW-1003">Cell membrane</keyword>
<dbReference type="PANTHER" id="PTHR42982:SF1">
    <property type="entry name" value="SEC-INDEPENDENT PROTEIN TRANSLOCASE PROTEIN TATA"/>
    <property type="match status" value="1"/>
</dbReference>
<keyword evidence="4 9" id="KW-0812">Transmembrane</keyword>
<dbReference type="InterPro" id="IPR003369">
    <property type="entry name" value="TatA/B/E"/>
</dbReference>
<evidence type="ECO:0000313" key="11">
    <source>
        <dbReference type="Proteomes" id="UP001204772"/>
    </source>
</evidence>
<accession>A0ABT1FI19</accession>
<evidence type="ECO:0000256" key="4">
    <source>
        <dbReference type="ARBA" id="ARBA00022692"/>
    </source>
</evidence>
<sequence length="67" mass="7337">MNILSIFLILGLGGQEILLIGLIVLLLFGAKKIPELMKGLGKGIREFKDASKEVKENIEKGLDDVSR</sequence>
<comment type="subcellular location">
    <subcellularLocation>
        <location evidence="1 9">Cell membrane</location>
        <topology evidence="1 9">Single-pass membrane protein</topology>
    </subcellularLocation>
</comment>
<evidence type="ECO:0000256" key="8">
    <source>
        <dbReference type="ARBA" id="ARBA00023136"/>
    </source>
</evidence>
<gene>
    <name evidence="9 10" type="primary">tatA</name>
    <name evidence="10" type="ORF">NCI00_03080</name>
</gene>
<evidence type="ECO:0000256" key="5">
    <source>
        <dbReference type="ARBA" id="ARBA00022927"/>
    </source>
</evidence>
<dbReference type="Proteomes" id="UP001204772">
    <property type="component" value="Unassembled WGS sequence"/>
</dbReference>
<dbReference type="RefSeq" id="WP_253524918.1">
    <property type="nucleotide sequence ID" value="NZ_JAMZEL010000001.1"/>
</dbReference>
<dbReference type="PANTHER" id="PTHR42982">
    <property type="entry name" value="SEC-INDEPENDENT PROTEIN TRANSLOCASE PROTEIN TATA"/>
    <property type="match status" value="1"/>
</dbReference>
<feature type="transmembrane region" description="Helical" evidence="9">
    <location>
        <begin position="6"/>
        <end position="28"/>
    </location>
</feature>
<reference evidence="10 11" key="1">
    <citation type="submission" date="2022-06" db="EMBL/GenBank/DDBJ databases">
        <title>Runella sp. S5 genome sequencing.</title>
        <authorList>
            <person name="Park S."/>
        </authorList>
    </citation>
    <scope>NUCLEOTIDE SEQUENCE [LARGE SCALE GENOMIC DNA]</scope>
    <source>
        <strain evidence="10 11">S5</strain>
    </source>
</reference>
<comment type="similarity">
    <text evidence="9">Belongs to the TatA/E family.</text>
</comment>
<protein>
    <recommendedName>
        <fullName evidence="9">Sec-independent protein translocase protein TatA</fullName>
    </recommendedName>
</protein>
<dbReference type="Pfam" id="PF02416">
    <property type="entry name" value="TatA_B_E"/>
    <property type="match status" value="1"/>
</dbReference>
<name>A0ABT1FI19_9BACT</name>
<keyword evidence="6 9" id="KW-1133">Transmembrane helix</keyword>
<evidence type="ECO:0000256" key="1">
    <source>
        <dbReference type="ARBA" id="ARBA00004162"/>
    </source>
</evidence>
<comment type="caution">
    <text evidence="10">The sequence shown here is derived from an EMBL/GenBank/DDBJ whole genome shotgun (WGS) entry which is preliminary data.</text>
</comment>
<evidence type="ECO:0000256" key="7">
    <source>
        <dbReference type="ARBA" id="ARBA00023010"/>
    </source>
</evidence>
<evidence type="ECO:0000256" key="2">
    <source>
        <dbReference type="ARBA" id="ARBA00022448"/>
    </source>
</evidence>
<comment type="subunit">
    <text evidence="9">Forms a complex with TatC.</text>
</comment>
<keyword evidence="8 9" id="KW-0472">Membrane</keyword>
<evidence type="ECO:0000256" key="3">
    <source>
        <dbReference type="ARBA" id="ARBA00022475"/>
    </source>
</evidence>
<keyword evidence="11" id="KW-1185">Reference proteome</keyword>
<evidence type="ECO:0000313" key="10">
    <source>
        <dbReference type="EMBL" id="MCP1381386.1"/>
    </source>
</evidence>
<dbReference type="EMBL" id="JAMZEL010000001">
    <property type="protein sequence ID" value="MCP1381386.1"/>
    <property type="molecule type" value="Genomic_DNA"/>
</dbReference>
<dbReference type="InterPro" id="IPR006312">
    <property type="entry name" value="TatA/E"/>
</dbReference>
<comment type="function">
    <text evidence="9">Part of the twin-arginine translocation (Tat) system that transports large folded proteins containing a characteristic twin-arginine motif in their signal peptide across membranes. TatA could form the protein-conducting channel of the Tat system.</text>
</comment>
<dbReference type="Gene3D" id="1.20.5.3310">
    <property type="match status" value="1"/>
</dbReference>
<evidence type="ECO:0000256" key="9">
    <source>
        <dbReference type="HAMAP-Rule" id="MF_00236"/>
    </source>
</evidence>
<dbReference type="NCBIfam" id="TIGR01411">
    <property type="entry name" value="tatAE"/>
    <property type="match status" value="1"/>
</dbReference>
<keyword evidence="2 9" id="KW-0813">Transport</keyword>